<gene>
    <name evidence="7" type="ORF">VKT23_018700</name>
</gene>
<evidence type="ECO:0000313" key="8">
    <source>
        <dbReference type="Proteomes" id="UP001498398"/>
    </source>
</evidence>
<dbReference type="SUPFAM" id="SSF63380">
    <property type="entry name" value="Riboflavin synthase domain-like"/>
    <property type="match status" value="1"/>
</dbReference>
<organism evidence="7 8">
    <name type="scientific">Marasmiellus scandens</name>
    <dbReference type="NCBI Taxonomy" id="2682957"/>
    <lineage>
        <taxon>Eukaryota</taxon>
        <taxon>Fungi</taxon>
        <taxon>Dikarya</taxon>
        <taxon>Basidiomycota</taxon>
        <taxon>Agaricomycotina</taxon>
        <taxon>Agaricomycetes</taxon>
        <taxon>Agaricomycetidae</taxon>
        <taxon>Agaricales</taxon>
        <taxon>Marasmiineae</taxon>
        <taxon>Omphalotaceae</taxon>
        <taxon>Marasmiellus</taxon>
    </lineage>
</organism>
<dbReference type="InterPro" id="IPR001094">
    <property type="entry name" value="Flavdoxin-like"/>
</dbReference>
<dbReference type="SUPFAM" id="SSF52218">
    <property type="entry name" value="Flavoproteins"/>
    <property type="match status" value="1"/>
</dbReference>
<reference evidence="7 8" key="1">
    <citation type="submission" date="2024-01" db="EMBL/GenBank/DDBJ databases">
        <title>A draft genome for the cacao thread blight pathogen Marasmiellus scandens.</title>
        <authorList>
            <person name="Baruah I.K."/>
            <person name="Leung J."/>
            <person name="Bukari Y."/>
            <person name="Amoako-Attah I."/>
            <person name="Meinhardt L.W."/>
            <person name="Bailey B.A."/>
            <person name="Cohen S.P."/>
        </authorList>
    </citation>
    <scope>NUCLEOTIDE SEQUENCE [LARGE SCALE GENOMIC DNA]</scope>
    <source>
        <strain evidence="7 8">GH-19</strain>
    </source>
</reference>
<dbReference type="InterPro" id="IPR001433">
    <property type="entry name" value="OxRdtase_FAD/NAD-bd"/>
</dbReference>
<dbReference type="PRINTS" id="PR00371">
    <property type="entry name" value="FPNCR"/>
</dbReference>
<name>A0ABR1INL6_9AGAR</name>
<dbReference type="Gene3D" id="3.40.50.360">
    <property type="match status" value="1"/>
</dbReference>
<dbReference type="Gene3D" id="3.40.50.80">
    <property type="entry name" value="Nucleotide-binding domain of ferredoxin-NADP reductase (FNR) module"/>
    <property type="match status" value="1"/>
</dbReference>
<evidence type="ECO:0000259" key="6">
    <source>
        <dbReference type="PROSITE" id="PS51384"/>
    </source>
</evidence>
<keyword evidence="2" id="KW-0285">Flavoprotein</keyword>
<dbReference type="PRINTS" id="PR00369">
    <property type="entry name" value="FLAVODOXIN"/>
</dbReference>
<dbReference type="Pfam" id="PF00258">
    <property type="entry name" value="Flavodoxin_1"/>
    <property type="match status" value="1"/>
</dbReference>
<dbReference type="Gene3D" id="2.40.30.10">
    <property type="entry name" value="Translation factors"/>
    <property type="match status" value="1"/>
</dbReference>
<dbReference type="Proteomes" id="UP001498398">
    <property type="component" value="Unassembled WGS sequence"/>
</dbReference>
<evidence type="ECO:0000256" key="4">
    <source>
        <dbReference type="ARBA" id="ARBA00023797"/>
    </source>
</evidence>
<dbReference type="InterPro" id="IPR029039">
    <property type="entry name" value="Flavoprotein-like_sf"/>
</dbReference>
<dbReference type="PANTHER" id="PTHR19384">
    <property type="entry name" value="NITRIC OXIDE SYNTHASE-RELATED"/>
    <property type="match status" value="1"/>
</dbReference>
<evidence type="ECO:0000313" key="7">
    <source>
        <dbReference type="EMBL" id="KAK7437259.1"/>
    </source>
</evidence>
<dbReference type="InterPro" id="IPR001709">
    <property type="entry name" value="Flavoprot_Pyr_Nucl_cyt_Rdtase"/>
</dbReference>
<sequence length="590" mass="65557">MAYPAIILVNDIYFPPRDVQLPLQTSCDSARSKLILSSYHLDPFEVQSSQEKPWDMYFRETDIDYRPGKAHLSPLTPENSQGRIIIAYGTETGTAERYAKELQKYLSGRLAVNITSIGLDDLDLSGLQGIVCIVSSSFGEGEPPSNATQFQDRLTDALEKSHLGNSDFRYAVLGLGSTNYAETYQNFPRWIDMSLGKLKARRIIPLGELDDCDAASSEDVFENWLKTLVIAIEVGTESTDVEPADNKPAFARVIENLSAHQQVRLSRSKPIFSGLRRDTYHVELTISDGTMFKYQEGDHISILPPTTPQQVGLVENFMRVWGKHIVDNLSVSTILSEYADIEVAVEAHPILQTPDCIRADELSELIRSIPLKVSRMFSLSSSPAYHPSTVHIAIARLEQGRASIPLTSIVPEGQVPPTFSAAIRASGFRIPDDLSVPIILVGCGTGVGPLRGMMHGRLAAFKTALPSARKGEIMCFTGFRSPQEHCYLSEFVEEAEAQHISHYPAYSRFENRKERVGDVMYRHSANVSRALEQGAVILICGSHAVRGNVEEALLKIGRKEFKLSEEEAQGYLTQLKKERKFISSTYGRTL</sequence>
<proteinExistence type="predicted"/>
<accession>A0ABR1INL6</accession>
<dbReference type="EMBL" id="JBANRG010000087">
    <property type="protein sequence ID" value="KAK7437259.1"/>
    <property type="molecule type" value="Genomic_DNA"/>
</dbReference>
<evidence type="ECO:0000256" key="1">
    <source>
        <dbReference type="ARBA" id="ARBA00001974"/>
    </source>
</evidence>
<dbReference type="EC" id="1.6.2.4" evidence="4"/>
<feature type="domain" description="FAD-binding FR-type" evidence="6">
    <location>
        <begin position="258"/>
        <end position="431"/>
    </location>
</feature>
<comment type="caution">
    <text evidence="7">The sequence shown here is derived from an EMBL/GenBank/DDBJ whole genome shotgun (WGS) entry which is preliminary data.</text>
</comment>
<keyword evidence="3" id="KW-0274">FAD</keyword>
<dbReference type="PROSITE" id="PS50902">
    <property type="entry name" value="FLAVODOXIN_LIKE"/>
    <property type="match status" value="1"/>
</dbReference>
<comment type="cofactor">
    <cofactor evidence="1">
        <name>FAD</name>
        <dbReference type="ChEBI" id="CHEBI:57692"/>
    </cofactor>
</comment>
<dbReference type="PROSITE" id="PS51384">
    <property type="entry name" value="FAD_FR"/>
    <property type="match status" value="1"/>
</dbReference>
<dbReference type="InterPro" id="IPR008254">
    <property type="entry name" value="Flavodoxin/NO_synth"/>
</dbReference>
<evidence type="ECO:0000256" key="2">
    <source>
        <dbReference type="ARBA" id="ARBA00022630"/>
    </source>
</evidence>
<dbReference type="Pfam" id="PF00175">
    <property type="entry name" value="NAD_binding_1"/>
    <property type="match status" value="1"/>
</dbReference>
<dbReference type="SUPFAM" id="SSF52343">
    <property type="entry name" value="Ferredoxin reductase-like, C-terminal NADP-linked domain"/>
    <property type="match status" value="1"/>
</dbReference>
<dbReference type="InterPro" id="IPR017927">
    <property type="entry name" value="FAD-bd_FR_type"/>
</dbReference>
<dbReference type="PANTHER" id="PTHR19384:SF17">
    <property type="entry name" value="NADPH--CYTOCHROME P450 REDUCTASE"/>
    <property type="match status" value="1"/>
</dbReference>
<keyword evidence="8" id="KW-1185">Reference proteome</keyword>
<evidence type="ECO:0000259" key="5">
    <source>
        <dbReference type="PROSITE" id="PS50902"/>
    </source>
</evidence>
<feature type="domain" description="Flavodoxin-like" evidence="5">
    <location>
        <begin position="84"/>
        <end position="229"/>
    </location>
</feature>
<dbReference type="InterPro" id="IPR017938">
    <property type="entry name" value="Riboflavin_synthase-like_b-brl"/>
</dbReference>
<evidence type="ECO:0000256" key="3">
    <source>
        <dbReference type="ARBA" id="ARBA00022827"/>
    </source>
</evidence>
<protein>
    <recommendedName>
        <fullName evidence="4">NADPH--hemoprotein reductase</fullName>
        <ecNumber evidence="4">1.6.2.4</ecNumber>
    </recommendedName>
</protein>
<dbReference type="InterPro" id="IPR039261">
    <property type="entry name" value="FNR_nucleotide-bd"/>
</dbReference>